<dbReference type="EMBL" id="CM026426">
    <property type="protein sequence ID" value="KAG0571796.1"/>
    <property type="molecule type" value="Genomic_DNA"/>
</dbReference>
<keyword evidence="2" id="KW-1185">Reference proteome</keyword>
<evidence type="ECO:0000313" key="2">
    <source>
        <dbReference type="Proteomes" id="UP000822688"/>
    </source>
</evidence>
<organism evidence="1 2">
    <name type="scientific">Ceratodon purpureus</name>
    <name type="common">Fire moss</name>
    <name type="synonym">Dicranum purpureum</name>
    <dbReference type="NCBI Taxonomy" id="3225"/>
    <lineage>
        <taxon>Eukaryota</taxon>
        <taxon>Viridiplantae</taxon>
        <taxon>Streptophyta</taxon>
        <taxon>Embryophyta</taxon>
        <taxon>Bryophyta</taxon>
        <taxon>Bryophytina</taxon>
        <taxon>Bryopsida</taxon>
        <taxon>Dicranidae</taxon>
        <taxon>Pseudoditrichales</taxon>
        <taxon>Ditrichaceae</taxon>
        <taxon>Ceratodon</taxon>
    </lineage>
</organism>
<dbReference type="Proteomes" id="UP000822688">
    <property type="component" value="Chromosome V"/>
</dbReference>
<accession>A0A8T0HLV7</accession>
<sequence>MDCLLLRHCPLVGGSTVAQAHSCSTADFWRQTTPTPFCNWRHVAMATAFGLSKWNTCGHTYALHFVYRLLSMAVPKIVGFNDHLVQINAGVHGARPHSPNALGSTSTVIPLYVVIPLVV</sequence>
<protein>
    <submittedName>
        <fullName evidence="1">Uncharacterized protein</fullName>
    </submittedName>
</protein>
<gene>
    <name evidence="1" type="ORF">KC19_VG043300</name>
</gene>
<comment type="caution">
    <text evidence="1">The sequence shown here is derived from an EMBL/GenBank/DDBJ whole genome shotgun (WGS) entry which is preliminary data.</text>
</comment>
<dbReference type="AlphaFoldDB" id="A0A8T0HLV7"/>
<name>A0A8T0HLV7_CERPU</name>
<evidence type="ECO:0000313" key="1">
    <source>
        <dbReference type="EMBL" id="KAG0571796.1"/>
    </source>
</evidence>
<reference evidence="1" key="1">
    <citation type="submission" date="2020-06" db="EMBL/GenBank/DDBJ databases">
        <title>WGS assembly of Ceratodon purpureus strain R40.</title>
        <authorList>
            <person name="Carey S.B."/>
            <person name="Jenkins J."/>
            <person name="Shu S."/>
            <person name="Lovell J.T."/>
            <person name="Sreedasyam A."/>
            <person name="Maumus F."/>
            <person name="Tiley G.P."/>
            <person name="Fernandez-Pozo N."/>
            <person name="Barry K."/>
            <person name="Chen C."/>
            <person name="Wang M."/>
            <person name="Lipzen A."/>
            <person name="Daum C."/>
            <person name="Saski C.A."/>
            <person name="Payton A.C."/>
            <person name="Mcbreen J.C."/>
            <person name="Conrad R.E."/>
            <person name="Kollar L.M."/>
            <person name="Olsson S."/>
            <person name="Huttunen S."/>
            <person name="Landis J.B."/>
            <person name="Wickett N.J."/>
            <person name="Johnson M.G."/>
            <person name="Rensing S.A."/>
            <person name="Grimwood J."/>
            <person name="Schmutz J."/>
            <person name="Mcdaniel S.F."/>
        </authorList>
    </citation>
    <scope>NUCLEOTIDE SEQUENCE</scope>
    <source>
        <strain evidence="1">R40</strain>
    </source>
</reference>
<proteinExistence type="predicted"/>